<reference evidence="3" key="1">
    <citation type="journal article" date="2019" name="Int. J. Syst. Evol. Microbiol.">
        <title>The Global Catalogue of Microorganisms (GCM) 10K type strain sequencing project: providing services to taxonomists for standard genome sequencing and annotation.</title>
        <authorList>
            <consortium name="The Broad Institute Genomics Platform"/>
            <consortium name="The Broad Institute Genome Sequencing Center for Infectious Disease"/>
            <person name="Wu L."/>
            <person name="Ma J."/>
        </authorList>
    </citation>
    <scope>NUCLEOTIDE SEQUENCE [LARGE SCALE GENOMIC DNA]</scope>
    <source>
        <strain evidence="3">NBRC 108728</strain>
    </source>
</reference>
<sequence>MASLALLTVVGLSACSGAEATAAPTVTKTVTVQTPAPKPTILPGDRDSSAASACGQFSGFLNVEEIAAFHAKNGSLSTATEGAILETLVPGLTGVGSSDSGVQAAAQAISSAVAAKNTTAPGLPFDPNAPAYLAAVDKLTLAYKDAGTIMTSYADPSMGG</sequence>
<keyword evidence="3" id="KW-1185">Reference proteome</keyword>
<evidence type="ECO:0000313" key="3">
    <source>
        <dbReference type="Proteomes" id="UP001321486"/>
    </source>
</evidence>
<evidence type="ECO:0000256" key="1">
    <source>
        <dbReference type="SAM" id="SignalP"/>
    </source>
</evidence>
<feature type="chain" id="PRO_5046726213" evidence="1">
    <location>
        <begin position="23"/>
        <end position="160"/>
    </location>
</feature>
<accession>A0ABN6Y345</accession>
<dbReference type="Proteomes" id="UP001321486">
    <property type="component" value="Chromosome"/>
</dbReference>
<proteinExistence type="predicted"/>
<organism evidence="2 3">
    <name type="scientific">Frondihabitans sucicola</name>
    <dbReference type="NCBI Taxonomy" id="1268041"/>
    <lineage>
        <taxon>Bacteria</taxon>
        <taxon>Bacillati</taxon>
        <taxon>Actinomycetota</taxon>
        <taxon>Actinomycetes</taxon>
        <taxon>Micrococcales</taxon>
        <taxon>Microbacteriaceae</taxon>
        <taxon>Frondihabitans</taxon>
    </lineage>
</organism>
<dbReference type="EMBL" id="AP027732">
    <property type="protein sequence ID" value="BDZ50375.1"/>
    <property type="molecule type" value="Genomic_DNA"/>
</dbReference>
<gene>
    <name evidence="2" type="ORF">GCM10025867_26160</name>
</gene>
<evidence type="ECO:0000313" key="2">
    <source>
        <dbReference type="EMBL" id="BDZ50375.1"/>
    </source>
</evidence>
<protein>
    <submittedName>
        <fullName evidence="2">Uncharacterized protein</fullName>
    </submittedName>
</protein>
<name>A0ABN6Y345_9MICO</name>
<feature type="signal peptide" evidence="1">
    <location>
        <begin position="1"/>
        <end position="22"/>
    </location>
</feature>
<keyword evidence="1" id="KW-0732">Signal</keyword>
<dbReference type="RefSeq" id="WP_286343412.1">
    <property type="nucleotide sequence ID" value="NZ_AP027732.1"/>
</dbReference>